<dbReference type="PANTHER" id="PTHR30621">
    <property type="entry name" value="GLUTAMINE SYNTHETASE ADENYLYLTRANSFERASE"/>
    <property type="match status" value="1"/>
</dbReference>
<keyword evidence="6 7" id="KW-0511">Multifunctional enzyme</keyword>
<evidence type="ECO:0000259" key="9">
    <source>
        <dbReference type="Pfam" id="PF08335"/>
    </source>
</evidence>
<sequence>MTRLDTGVTALLRRGLTDLDAARTALADWPQEAAPVLDAVGLTPDPDLALTSVQRLRSGVDGLLDRLVAEPVLRRQLLAVLATSQGLGQHLERHPHLVEDLTRPATLPAREEMGQELAEATGSEEDVAGAANALRLTYRRLLLRVATVDVTAEDPAALLPDVAGALTDLADATLVAALDLARREVEGSEQVRLAVVGLGKCGAHELNYVSDVDVLFVAEPATGADGEPVVGVDRALALGTRVAAAMTRICSAHSLAGTIWEVDAALRPEGRAGPLVRTLSSMRGYYERWAKPWEFQAMLKARPVAGDLGLGEEFLALVHPGVWSVGDTPRFVADTQAMRRRVIELIPARESGREMKLGEGGLRDIEFSVQLLQLVHGRTDESLRTSSTLEGLEALVEGGYVGRTDGAELASAYRFERLLEHRVQLFRLRRTHLLPTDQADLRRLARSVGLRDAEAVSEAWQTTSRQVLTLHRRLFYSPLLEAVARIPSERLALTTGAARDWLRALGFTDTEGALAHIGALSTGMSRSAGIQRQLLPAMMGWFAEAPNPDHGLRAFAQVSQALGSTSWYLRALRDEGAMAQRLARILASSRYAVELLRRSPEAVQLLAKTEDLVPRTHAQLCEAARASGRRHADPEKAVTAIRSVRRRELFRVAAADVLGLVDVEQVGQAVTDISTATIEAALEAVRRDTGTTDVPIALVSMGRWGGQEMSYASDADAMFVVADDLEPEQRTAASAAITRLRALMSRPGPDPALPIDADLRPEGKGGPMLRSLGSYRSYYQRWSSTWESQALIRATVGAGDVELAQAVLDVVERLRWPEGGLSETQRREIRRLKARMESERLPRGADPSRHTKLGPGGLSDVEWTVQLLQLDHAAEVPELRTTQTLPALRSAREHGLLDADDAAALEEAWVLASRVRNTVMLVRGKASDSFPTDPVELAAVAELLGHGAHGGSHLLERYGRVARRARAVVDRVFWDEG</sequence>
<dbReference type="GO" id="GO:0047388">
    <property type="term" value="F:[glutamine synthetase]-adenylyl-L-tyrosine phosphorylase activity"/>
    <property type="evidence" value="ECO:0007669"/>
    <property type="project" value="UniProtKB-EC"/>
</dbReference>
<evidence type="ECO:0000256" key="7">
    <source>
        <dbReference type="HAMAP-Rule" id="MF_00802"/>
    </source>
</evidence>
<dbReference type="NCBIfam" id="NF010707">
    <property type="entry name" value="PRK14109.1"/>
    <property type="match status" value="1"/>
</dbReference>
<dbReference type="RefSeq" id="WP_090595612.1">
    <property type="nucleotide sequence ID" value="NZ_LT629688.1"/>
</dbReference>
<dbReference type="SUPFAM" id="SSF81301">
    <property type="entry name" value="Nucleotidyltransferase"/>
    <property type="match status" value="2"/>
</dbReference>
<comment type="catalytic activity">
    <reaction evidence="7">
        <text>[glutamine synthetase]-L-tyrosine + ATP = [glutamine synthetase]-O(4)-(5'-adenylyl)-L-tyrosine + diphosphate</text>
        <dbReference type="Rhea" id="RHEA:18589"/>
        <dbReference type="Rhea" id="RHEA-COMP:10660"/>
        <dbReference type="Rhea" id="RHEA-COMP:10661"/>
        <dbReference type="ChEBI" id="CHEBI:30616"/>
        <dbReference type="ChEBI" id="CHEBI:33019"/>
        <dbReference type="ChEBI" id="CHEBI:46858"/>
        <dbReference type="ChEBI" id="CHEBI:83624"/>
        <dbReference type="EC" id="2.7.7.42"/>
    </reaction>
</comment>
<dbReference type="SUPFAM" id="SSF81593">
    <property type="entry name" value="Nucleotidyltransferase substrate binding subunit/domain"/>
    <property type="match status" value="2"/>
</dbReference>
<accession>A0A1G7DZ33</accession>
<comment type="similarity">
    <text evidence="7">Belongs to the GlnE family.</text>
</comment>
<comment type="function">
    <text evidence="7">Involved in the regulation of glutamine synthetase GlnA, a key enzyme in the process to assimilate ammonia. When cellular nitrogen levels are high, the C-terminal adenylyl transferase (AT) inactivates GlnA by covalent transfer of an adenylyl group from ATP to specific tyrosine residue of GlnA, thus reducing its activity. Conversely, when nitrogen levels are low, the N-terminal adenylyl removase (AR) activates GlnA by removing the adenylyl group by phosphorolysis, increasing its activity. The regulatory region of GlnE binds the signal transduction protein PII (GlnB) which indicates the nitrogen status of the cell.</text>
</comment>
<dbReference type="Pfam" id="PF08335">
    <property type="entry name" value="GlnD_UR_UTase"/>
    <property type="match status" value="2"/>
</dbReference>
<dbReference type="Proteomes" id="UP000198546">
    <property type="component" value="Chromosome i"/>
</dbReference>
<organism evidence="10 11">
    <name type="scientific">Auraticoccus monumenti</name>
    <dbReference type="NCBI Taxonomy" id="675864"/>
    <lineage>
        <taxon>Bacteria</taxon>
        <taxon>Bacillati</taxon>
        <taxon>Actinomycetota</taxon>
        <taxon>Actinomycetes</taxon>
        <taxon>Propionibacteriales</taxon>
        <taxon>Propionibacteriaceae</taxon>
        <taxon>Auraticoccus</taxon>
    </lineage>
</organism>
<feature type="region of interest" description="Adenylyl transferase" evidence="7">
    <location>
        <begin position="487"/>
        <end position="977"/>
    </location>
</feature>
<evidence type="ECO:0000256" key="3">
    <source>
        <dbReference type="ARBA" id="ARBA00022741"/>
    </source>
</evidence>
<dbReference type="Gene3D" id="3.30.460.10">
    <property type="entry name" value="Beta Polymerase, domain 2"/>
    <property type="match status" value="2"/>
</dbReference>
<keyword evidence="10" id="KW-0436">Ligase</keyword>
<keyword evidence="1 7" id="KW-0808">Transferase</keyword>
<dbReference type="AlphaFoldDB" id="A0A1G7DZ33"/>
<dbReference type="PANTHER" id="PTHR30621:SF0">
    <property type="entry name" value="BIFUNCTIONAL GLUTAMINE SYNTHETASE ADENYLYLTRANSFERASE_ADENYLYL-REMOVING ENZYME"/>
    <property type="match status" value="1"/>
</dbReference>
<evidence type="ECO:0000256" key="5">
    <source>
        <dbReference type="ARBA" id="ARBA00022842"/>
    </source>
</evidence>
<dbReference type="GO" id="GO:0005829">
    <property type="term" value="C:cytosol"/>
    <property type="evidence" value="ECO:0007669"/>
    <property type="project" value="TreeGrafter"/>
</dbReference>
<evidence type="ECO:0000256" key="6">
    <source>
        <dbReference type="ARBA" id="ARBA00023268"/>
    </source>
</evidence>
<feature type="region of interest" description="Adenylyl removase" evidence="7">
    <location>
        <begin position="1"/>
        <end position="479"/>
    </location>
</feature>
<dbReference type="HAMAP" id="MF_00802">
    <property type="entry name" value="GlnE"/>
    <property type="match status" value="1"/>
</dbReference>
<keyword evidence="2 7" id="KW-0548">Nucleotidyltransferase</keyword>
<dbReference type="GO" id="GO:0000820">
    <property type="term" value="P:regulation of glutamine family amino acid metabolic process"/>
    <property type="evidence" value="ECO:0007669"/>
    <property type="project" value="UniProtKB-UniRule"/>
</dbReference>
<proteinExistence type="inferred from homology"/>
<reference evidence="10 11" key="1">
    <citation type="submission" date="2016-10" db="EMBL/GenBank/DDBJ databases">
        <authorList>
            <person name="de Groot N.N."/>
        </authorList>
    </citation>
    <scope>NUCLEOTIDE SEQUENCE [LARGE SCALE GENOMIC DNA]</scope>
    <source>
        <strain evidence="10 11">MON 2.2</strain>
    </source>
</reference>
<keyword evidence="4 7" id="KW-0067">ATP-binding</keyword>
<dbReference type="Gene3D" id="1.20.120.330">
    <property type="entry name" value="Nucleotidyltransferases domain 2"/>
    <property type="match status" value="2"/>
</dbReference>
<protein>
    <recommendedName>
        <fullName evidence="7">Bifunctional glutamine synthetase adenylyltransferase/adenylyl-removing enzyme</fullName>
    </recommendedName>
    <alternativeName>
        <fullName evidence="7">ATP:glutamine synthetase adenylyltransferase</fullName>
    </alternativeName>
    <alternativeName>
        <fullName evidence="7">ATase</fullName>
    </alternativeName>
    <domain>
        <recommendedName>
            <fullName evidence="7">Glutamine synthetase adenylyl-L-tyrosine phosphorylase</fullName>
            <ecNumber evidence="7">2.7.7.89</ecNumber>
        </recommendedName>
        <alternativeName>
            <fullName evidence="7">Adenylyl removase</fullName>
            <shortName evidence="7">AR</shortName>
            <shortName evidence="7">AT-N</shortName>
        </alternativeName>
    </domain>
    <domain>
        <recommendedName>
            <fullName evidence="7">Glutamine synthetase adenylyl transferase</fullName>
            <ecNumber evidence="7">2.7.7.42</ecNumber>
        </recommendedName>
        <alternativeName>
            <fullName evidence="7">Adenylyl transferase</fullName>
            <shortName evidence="7">AT</shortName>
            <shortName evidence="7">AT-C</shortName>
        </alternativeName>
    </domain>
</protein>
<feature type="domain" description="PII-uridylyltransferase/Glutamine-synthetase adenylyltransferase" evidence="9">
    <location>
        <begin position="848"/>
        <end position="972"/>
    </location>
</feature>
<evidence type="ECO:0000313" key="11">
    <source>
        <dbReference type="Proteomes" id="UP000198546"/>
    </source>
</evidence>
<evidence type="ECO:0000313" key="10">
    <source>
        <dbReference type="EMBL" id="SDE56406.1"/>
    </source>
</evidence>
<comment type="catalytic activity">
    <reaction evidence="7">
        <text>[glutamine synthetase]-O(4)-(5'-adenylyl)-L-tyrosine + phosphate = [glutamine synthetase]-L-tyrosine + ADP</text>
        <dbReference type="Rhea" id="RHEA:43716"/>
        <dbReference type="Rhea" id="RHEA-COMP:10660"/>
        <dbReference type="Rhea" id="RHEA-COMP:10661"/>
        <dbReference type="ChEBI" id="CHEBI:43474"/>
        <dbReference type="ChEBI" id="CHEBI:46858"/>
        <dbReference type="ChEBI" id="CHEBI:83624"/>
        <dbReference type="ChEBI" id="CHEBI:456216"/>
        <dbReference type="EC" id="2.7.7.89"/>
    </reaction>
</comment>
<comment type="cofactor">
    <cofactor evidence="7">
        <name>Mg(2+)</name>
        <dbReference type="ChEBI" id="CHEBI:18420"/>
    </cofactor>
</comment>
<evidence type="ECO:0000259" key="8">
    <source>
        <dbReference type="Pfam" id="PF03710"/>
    </source>
</evidence>
<dbReference type="CDD" id="cd05401">
    <property type="entry name" value="NT_GlnE_GlnD_like"/>
    <property type="match status" value="2"/>
</dbReference>
<dbReference type="Pfam" id="PF03710">
    <property type="entry name" value="GlnE"/>
    <property type="match status" value="2"/>
</dbReference>
<dbReference type="OrthoDB" id="9759366at2"/>
<dbReference type="EMBL" id="LT629688">
    <property type="protein sequence ID" value="SDE56406.1"/>
    <property type="molecule type" value="Genomic_DNA"/>
</dbReference>
<dbReference type="GO" id="GO:0016874">
    <property type="term" value="F:ligase activity"/>
    <property type="evidence" value="ECO:0007669"/>
    <property type="project" value="UniProtKB-KW"/>
</dbReference>
<dbReference type="GO" id="GO:0008882">
    <property type="term" value="F:[glutamate-ammonia-ligase] adenylyltransferase activity"/>
    <property type="evidence" value="ECO:0007669"/>
    <property type="project" value="UniProtKB-UniRule"/>
</dbReference>
<dbReference type="InterPro" id="IPR023057">
    <property type="entry name" value="GlnE"/>
</dbReference>
<feature type="domain" description="Glutamate-ammonia ligase adenylyltransferase repeated" evidence="8">
    <location>
        <begin position="580"/>
        <end position="808"/>
    </location>
</feature>
<name>A0A1G7DZ33_9ACTN</name>
<dbReference type="InterPro" id="IPR005190">
    <property type="entry name" value="GlnE_rpt_dom"/>
</dbReference>
<gene>
    <name evidence="7" type="primary">glnE</name>
    <name evidence="10" type="ORF">SAMN04489747_3758</name>
</gene>
<dbReference type="EC" id="2.7.7.89" evidence="7"/>
<feature type="domain" description="Glutamate-ammonia ligase adenylyltransferase repeated" evidence="8">
    <location>
        <begin position="76"/>
        <end position="315"/>
    </location>
</feature>
<keyword evidence="11" id="KW-1185">Reference proteome</keyword>
<keyword evidence="3 7" id="KW-0547">Nucleotide-binding</keyword>
<dbReference type="EC" id="2.7.7.42" evidence="7"/>
<dbReference type="InterPro" id="IPR013546">
    <property type="entry name" value="PII_UdlTrfase/GS_AdlTrfase"/>
</dbReference>
<evidence type="ECO:0000256" key="4">
    <source>
        <dbReference type="ARBA" id="ARBA00022840"/>
    </source>
</evidence>
<dbReference type="STRING" id="675864.SAMN04489747_3758"/>
<keyword evidence="5 7" id="KW-0460">Magnesium</keyword>
<evidence type="ECO:0000256" key="1">
    <source>
        <dbReference type="ARBA" id="ARBA00022679"/>
    </source>
</evidence>
<dbReference type="GO" id="GO:0000287">
    <property type="term" value="F:magnesium ion binding"/>
    <property type="evidence" value="ECO:0007669"/>
    <property type="project" value="UniProtKB-UniRule"/>
</dbReference>
<dbReference type="InterPro" id="IPR043519">
    <property type="entry name" value="NT_sf"/>
</dbReference>
<evidence type="ECO:0000256" key="2">
    <source>
        <dbReference type="ARBA" id="ARBA00022695"/>
    </source>
</evidence>
<dbReference type="GO" id="GO:0005524">
    <property type="term" value="F:ATP binding"/>
    <property type="evidence" value="ECO:0007669"/>
    <property type="project" value="UniProtKB-UniRule"/>
</dbReference>
<feature type="domain" description="PII-uridylyltransferase/Glutamine-synthetase adenylyltransferase" evidence="9">
    <location>
        <begin position="337"/>
        <end position="474"/>
    </location>
</feature>